<evidence type="ECO:0000313" key="2">
    <source>
        <dbReference type="EMBL" id="KAK9719539.1"/>
    </source>
</evidence>
<dbReference type="Pfam" id="PF12937">
    <property type="entry name" value="F-box-like"/>
    <property type="match status" value="1"/>
</dbReference>
<dbReference type="Gene3D" id="3.80.10.10">
    <property type="entry name" value="Ribonuclease Inhibitor"/>
    <property type="match status" value="2"/>
</dbReference>
<dbReference type="InterPro" id="IPR032675">
    <property type="entry name" value="LRR_dom_sf"/>
</dbReference>
<evidence type="ECO:0000259" key="1">
    <source>
        <dbReference type="SMART" id="SM00256"/>
    </source>
</evidence>
<dbReference type="SMART" id="SM00256">
    <property type="entry name" value="FBOX"/>
    <property type="match status" value="1"/>
</dbReference>
<organism evidence="2 3">
    <name type="scientific">Basidiobolus ranarum</name>
    <dbReference type="NCBI Taxonomy" id="34480"/>
    <lineage>
        <taxon>Eukaryota</taxon>
        <taxon>Fungi</taxon>
        <taxon>Fungi incertae sedis</taxon>
        <taxon>Zoopagomycota</taxon>
        <taxon>Entomophthoromycotina</taxon>
        <taxon>Basidiobolomycetes</taxon>
        <taxon>Basidiobolales</taxon>
        <taxon>Basidiobolaceae</taxon>
        <taxon>Basidiobolus</taxon>
    </lineage>
</organism>
<dbReference type="PANTHER" id="PTHR38926:SF72">
    <property type="entry name" value="IM:7136021-RELATED"/>
    <property type="match status" value="1"/>
</dbReference>
<protein>
    <recommendedName>
        <fullName evidence="1">F-box domain-containing protein</fullName>
    </recommendedName>
</protein>
<feature type="domain" description="F-box" evidence="1">
    <location>
        <begin position="8"/>
        <end position="47"/>
    </location>
</feature>
<proteinExistence type="predicted"/>
<evidence type="ECO:0000313" key="3">
    <source>
        <dbReference type="Proteomes" id="UP001479436"/>
    </source>
</evidence>
<reference evidence="2 3" key="1">
    <citation type="submission" date="2023-04" db="EMBL/GenBank/DDBJ databases">
        <title>Genome of Basidiobolus ranarum AG-B5.</title>
        <authorList>
            <person name="Stajich J.E."/>
            <person name="Carter-House D."/>
            <person name="Gryganskyi A."/>
        </authorList>
    </citation>
    <scope>NUCLEOTIDE SEQUENCE [LARGE SCALE GENOMIC DNA]</scope>
    <source>
        <strain evidence="2 3">AG-B5</strain>
    </source>
</reference>
<dbReference type="SUPFAM" id="SSF52047">
    <property type="entry name" value="RNI-like"/>
    <property type="match status" value="1"/>
</dbReference>
<dbReference type="SUPFAM" id="SSF81383">
    <property type="entry name" value="F-box domain"/>
    <property type="match status" value="1"/>
</dbReference>
<name>A0ABR2W477_9FUNG</name>
<dbReference type="Proteomes" id="UP001479436">
    <property type="component" value="Unassembled WGS sequence"/>
</dbReference>
<dbReference type="Gene3D" id="1.20.1280.50">
    <property type="match status" value="1"/>
</dbReference>
<keyword evidence="3" id="KW-1185">Reference proteome</keyword>
<dbReference type="InterPro" id="IPR036047">
    <property type="entry name" value="F-box-like_dom_sf"/>
</dbReference>
<comment type="caution">
    <text evidence="2">The sequence shown here is derived from an EMBL/GenBank/DDBJ whole genome shotgun (WGS) entry which is preliminary data.</text>
</comment>
<accession>A0ABR2W477</accession>
<dbReference type="PANTHER" id="PTHR38926">
    <property type="entry name" value="F-BOX DOMAIN CONTAINING PROTEIN, EXPRESSED"/>
    <property type="match status" value="1"/>
</dbReference>
<dbReference type="EMBL" id="JASJQH010007044">
    <property type="protein sequence ID" value="KAK9719539.1"/>
    <property type="molecule type" value="Genomic_DNA"/>
</dbReference>
<sequence length="548" mass="62490">MTQLKWTLPAEVLQIILEYLPRPEDLFNCCLVCSTWCNIGGKLLWKSPILTRMTTSRAFPALEPIFKAPKDSVSPLVQIIDAYDCSSEILDKILTWILQLRNLRVLKLPPGHLTCWRITSNSFAFQSLRVLKHVSIEQNDLGRYFLYQLIENCPLLEDLSIQVERGTRSRKTSPDTKLSHIPKARHLRRLKLMEEFRLQPCGELKEDFLEIILLAMPSIQEFTLVTYSIPNELAATLSRVCPNITHLRIRNLHVYGNSTLDRRIAETSESVASYFKTQLTKLELDFGRVNRNSLTLMLPNSWYEHSWTHLTSLKLSGIQISPLQMVALSSSIPKTMSNLEIHLPSVETIQLLPLSSELNLDSWLSMFVKCGSSLTSLKIHSDSLPKGFAKILGKYCSKLKHLQLESPAVDEFSVNDIVRDLGGSLSTLHIHSVNLGTRTFHIIAKKCVRLEGLSLNRSCEVPSQSPYYSQENQTRLYIEDRVSHRFLQNLTKLSLVHWKLGVEFFDMLSKTSNSNLTQVHVSEPYPSVVDGSLFSTLKTKFSEFLFVD</sequence>
<dbReference type="InterPro" id="IPR001810">
    <property type="entry name" value="F-box_dom"/>
</dbReference>
<gene>
    <name evidence="2" type="ORF">K7432_004720</name>
</gene>